<accession>A0A6N2MNX4</accession>
<keyword evidence="4 9" id="KW-0136">Cellulose degradation</keyword>
<evidence type="ECO:0000256" key="3">
    <source>
        <dbReference type="ARBA" id="ARBA00022801"/>
    </source>
</evidence>
<feature type="active site" evidence="8">
    <location>
        <position position="376"/>
    </location>
</feature>
<comment type="similarity">
    <text evidence="2 8 9">Belongs to the glycosyl hydrolase 9 (cellulase E) family.</text>
</comment>
<dbReference type="EMBL" id="CAADRP010001708">
    <property type="protein sequence ID" value="VFU49751.1"/>
    <property type="molecule type" value="Genomic_DNA"/>
</dbReference>
<dbReference type="InterPro" id="IPR018221">
    <property type="entry name" value="Glyco_hydro_9_His_AS"/>
</dbReference>
<reference evidence="11" key="1">
    <citation type="submission" date="2019-03" db="EMBL/GenBank/DDBJ databases">
        <authorList>
            <person name="Mank J."/>
            <person name="Almeida P."/>
        </authorList>
    </citation>
    <scope>NUCLEOTIDE SEQUENCE</scope>
    <source>
        <strain evidence="11">78183</strain>
    </source>
</reference>
<evidence type="ECO:0000256" key="9">
    <source>
        <dbReference type="RuleBase" id="RU361166"/>
    </source>
</evidence>
<dbReference type="Gene3D" id="1.50.10.10">
    <property type="match status" value="1"/>
</dbReference>
<comment type="catalytic activity">
    <reaction evidence="1 9">
        <text>Endohydrolysis of (1-&gt;4)-beta-D-glucosidic linkages in cellulose, lichenin and cereal beta-D-glucans.</text>
        <dbReference type="EC" id="3.2.1.4"/>
    </reaction>
</comment>
<feature type="domain" description="Glycoside hydrolase family 9" evidence="10">
    <location>
        <begin position="38"/>
        <end position="449"/>
    </location>
</feature>
<gene>
    <name evidence="11" type="ORF">SVIM_LOCUS328611</name>
</gene>
<keyword evidence="5 8" id="KW-0119">Carbohydrate metabolism</keyword>
<evidence type="ECO:0000256" key="5">
    <source>
        <dbReference type="ARBA" id="ARBA00023277"/>
    </source>
</evidence>
<keyword evidence="6 8" id="KW-0326">Glycosidase</keyword>
<keyword evidence="3 8" id="KW-0378">Hydrolase</keyword>
<evidence type="ECO:0000256" key="7">
    <source>
        <dbReference type="ARBA" id="ARBA00023326"/>
    </source>
</evidence>
<dbReference type="GO" id="GO:0030245">
    <property type="term" value="P:cellulose catabolic process"/>
    <property type="evidence" value="ECO:0007669"/>
    <property type="project" value="UniProtKB-KW"/>
</dbReference>
<evidence type="ECO:0000256" key="8">
    <source>
        <dbReference type="PROSITE-ProRule" id="PRU10059"/>
    </source>
</evidence>
<name>A0A6N2MNX4_SALVM</name>
<protein>
    <recommendedName>
        <fullName evidence="9">Endoglucanase</fullName>
        <ecNumber evidence="9">3.2.1.4</ecNumber>
    </recommendedName>
</protein>
<dbReference type="PANTHER" id="PTHR22298">
    <property type="entry name" value="ENDO-1,4-BETA-GLUCANASE"/>
    <property type="match status" value="1"/>
</dbReference>
<dbReference type="InterPro" id="IPR001701">
    <property type="entry name" value="Glyco_hydro_9"/>
</dbReference>
<evidence type="ECO:0000256" key="4">
    <source>
        <dbReference type="ARBA" id="ARBA00023001"/>
    </source>
</evidence>
<evidence type="ECO:0000259" key="10">
    <source>
        <dbReference type="Pfam" id="PF00759"/>
    </source>
</evidence>
<evidence type="ECO:0000256" key="1">
    <source>
        <dbReference type="ARBA" id="ARBA00000966"/>
    </source>
</evidence>
<keyword evidence="7 8" id="KW-0624">Polysaccharide degradation</keyword>
<evidence type="ECO:0000256" key="2">
    <source>
        <dbReference type="ARBA" id="ARBA00007072"/>
    </source>
</evidence>
<sequence length="479" mass="54153">MEKANKQHKVFRHLKFIRLCTWLLSFFTILPSRHSFNYGEALSKSLLYFESQRSGRLPYNQRVVWRHHSGLTDGLEQGVDLVGGYYDAGDNVKFGLPMAFTITMLSWSVIEYSEQISDAGEYGHALEAIKWGTDYFIKAHTHPPSYKVDENNPGSDIAGETAAAMAAASILFEFGDKYRGKYDESVKVAKGHYTSVSGYMDELLWAGLWLYKASGEEGYLNYVLENARSFGGITWAITEFSWDVKYAGVQLIASTPGKRSRKHQQILKQYRSRAEYYLCACLNKNNVTNVRRTPGGLLYVRQWNNMQYVSAAAFLLTAYSDHLQASNQRLRCDHGTLDPSEIFKFAKSQVDYILGYNPTGMSYLVGYGSKYPERVHHRGASIESYKTQKDFIGCTQGYDLGYSRQGPNPNVLVGALVGGPDMKDRFRDERENYAQTEACTYNTATLVGVFAKLHWLEKDSLFARPSSLPVDSGQQKIIV</sequence>
<organism evidence="11">
    <name type="scientific">Salix viminalis</name>
    <name type="common">Common osier</name>
    <name type="synonym">Basket willow</name>
    <dbReference type="NCBI Taxonomy" id="40686"/>
    <lineage>
        <taxon>Eukaryota</taxon>
        <taxon>Viridiplantae</taxon>
        <taxon>Streptophyta</taxon>
        <taxon>Embryophyta</taxon>
        <taxon>Tracheophyta</taxon>
        <taxon>Spermatophyta</taxon>
        <taxon>Magnoliopsida</taxon>
        <taxon>eudicotyledons</taxon>
        <taxon>Gunneridae</taxon>
        <taxon>Pentapetalae</taxon>
        <taxon>rosids</taxon>
        <taxon>fabids</taxon>
        <taxon>Malpighiales</taxon>
        <taxon>Salicaceae</taxon>
        <taxon>Saliceae</taxon>
        <taxon>Salix</taxon>
    </lineage>
</organism>
<dbReference type="PROSITE" id="PS00592">
    <property type="entry name" value="GH9_2"/>
    <property type="match status" value="1"/>
</dbReference>
<dbReference type="Pfam" id="PF00759">
    <property type="entry name" value="Glyco_hydro_9"/>
    <property type="match status" value="1"/>
</dbReference>
<dbReference type="GO" id="GO:0008810">
    <property type="term" value="F:cellulase activity"/>
    <property type="evidence" value="ECO:0007669"/>
    <property type="project" value="UniProtKB-EC"/>
</dbReference>
<dbReference type="SUPFAM" id="SSF48208">
    <property type="entry name" value="Six-hairpin glycosidases"/>
    <property type="match status" value="1"/>
</dbReference>
<dbReference type="AlphaFoldDB" id="A0A6N2MNX4"/>
<evidence type="ECO:0000256" key="6">
    <source>
        <dbReference type="ARBA" id="ARBA00023295"/>
    </source>
</evidence>
<dbReference type="InterPro" id="IPR012341">
    <property type="entry name" value="6hp_glycosidase-like_sf"/>
</dbReference>
<dbReference type="InterPro" id="IPR008928">
    <property type="entry name" value="6-hairpin_glycosidase_sf"/>
</dbReference>
<dbReference type="EC" id="3.2.1.4" evidence="9"/>
<evidence type="ECO:0000313" key="11">
    <source>
        <dbReference type="EMBL" id="VFU49751.1"/>
    </source>
</evidence>
<proteinExistence type="inferred from homology"/>